<feature type="domain" description="4Fe-4S Mo/W bis-MGD-type" evidence="9">
    <location>
        <begin position="48"/>
        <end position="104"/>
    </location>
</feature>
<proteinExistence type="inferred from homology"/>
<evidence type="ECO:0000256" key="3">
    <source>
        <dbReference type="ARBA" id="ARBA00010312"/>
    </source>
</evidence>
<keyword evidence="6" id="KW-0560">Oxidoreductase</keyword>
<keyword evidence="5" id="KW-0479">Metal-binding</keyword>
<dbReference type="InterPro" id="IPR006963">
    <property type="entry name" value="Mopterin_OxRdtase_4Fe-4S_dom"/>
</dbReference>
<evidence type="ECO:0000256" key="2">
    <source>
        <dbReference type="ARBA" id="ARBA00004196"/>
    </source>
</evidence>
<accession>A0A1Z5HNI2</accession>
<sequence>MAGLSRRAFLKSLGASTLGLSFLGGITDSADASQKSPIDLGPYRLKFTRETTTICPYCAVGCGIIVHTQEGKVVYTEGDPDHPINEGSLCPKGLSISDLSFIVDKNNKRVPNPRRLTKVLYRAPRSDRWEEKPWDWALNKIAERVKATRDATFEIKDENGVVVNRTQAIAHLGSASIDNEENYLMHKLARALGIINIEHHARL</sequence>
<reference evidence="11" key="1">
    <citation type="journal article" date="2017" name="Appl. Environ. Microbiol.">
        <title>Genomic analysis of Calderihabitans maritimus KKC1, a thermophilic hydrogenogenic carboxydotrophic bacterium isolated from marine sediment.</title>
        <authorList>
            <person name="Omae K."/>
            <person name="Yoneda Y."/>
            <person name="Fukuyama Y."/>
            <person name="Yoshida T."/>
            <person name="Sako Y."/>
        </authorList>
    </citation>
    <scope>NUCLEOTIDE SEQUENCE [LARGE SCALE GENOMIC DNA]</scope>
    <source>
        <strain evidence="11">KKC1</strain>
    </source>
</reference>
<dbReference type="GO" id="GO:0016491">
    <property type="term" value="F:oxidoreductase activity"/>
    <property type="evidence" value="ECO:0007669"/>
    <property type="project" value="UniProtKB-KW"/>
</dbReference>
<dbReference type="PANTHER" id="PTHR43598:SF1">
    <property type="entry name" value="FORMATE DEHYDROGENASE-O MAJOR SUBUNIT"/>
    <property type="match status" value="1"/>
</dbReference>
<dbReference type="PROSITE" id="PS51318">
    <property type="entry name" value="TAT"/>
    <property type="match status" value="1"/>
</dbReference>
<dbReference type="SMART" id="SM00926">
    <property type="entry name" value="Molybdop_Fe4S4"/>
    <property type="match status" value="1"/>
</dbReference>
<protein>
    <submittedName>
        <fullName evidence="10">Molybdopterin oxidoreductase Fe4S4 region</fullName>
    </submittedName>
</protein>
<comment type="similarity">
    <text evidence="3">Belongs to the prokaryotic molybdopterin-containing oxidoreductase family.</text>
</comment>
<evidence type="ECO:0000256" key="5">
    <source>
        <dbReference type="ARBA" id="ARBA00022723"/>
    </source>
</evidence>
<dbReference type="GO" id="GO:0009055">
    <property type="term" value="F:electron transfer activity"/>
    <property type="evidence" value="ECO:0007669"/>
    <property type="project" value="TreeGrafter"/>
</dbReference>
<dbReference type="PANTHER" id="PTHR43598">
    <property type="entry name" value="TUNGSTEN-CONTAINING FORMYLMETHANOFURAN DEHYDROGENASE 2 SUBUNIT B"/>
    <property type="match status" value="1"/>
</dbReference>
<evidence type="ECO:0000256" key="8">
    <source>
        <dbReference type="ARBA" id="ARBA00023014"/>
    </source>
</evidence>
<dbReference type="PROSITE" id="PS51669">
    <property type="entry name" value="4FE4S_MOW_BIS_MGD"/>
    <property type="match status" value="1"/>
</dbReference>
<evidence type="ECO:0000259" key="9">
    <source>
        <dbReference type="PROSITE" id="PS51669"/>
    </source>
</evidence>
<comment type="subcellular location">
    <subcellularLocation>
        <location evidence="2">Cell envelope</location>
    </subcellularLocation>
</comment>
<dbReference type="GO" id="GO:0030151">
    <property type="term" value="F:molybdenum ion binding"/>
    <property type="evidence" value="ECO:0007669"/>
    <property type="project" value="TreeGrafter"/>
</dbReference>
<gene>
    <name evidence="10" type="ORF">KKC1_02480</name>
</gene>
<keyword evidence="11" id="KW-1185">Reference proteome</keyword>
<dbReference type="EMBL" id="BDGJ01000005">
    <property type="protein sequence ID" value="GAW91086.1"/>
    <property type="molecule type" value="Genomic_DNA"/>
</dbReference>
<dbReference type="SUPFAM" id="SSF53706">
    <property type="entry name" value="Formate dehydrogenase/DMSO reductase, domains 1-3"/>
    <property type="match status" value="1"/>
</dbReference>
<keyword evidence="4" id="KW-0004">4Fe-4S</keyword>
<evidence type="ECO:0000256" key="1">
    <source>
        <dbReference type="ARBA" id="ARBA00001966"/>
    </source>
</evidence>
<dbReference type="Proteomes" id="UP000197032">
    <property type="component" value="Unassembled WGS sequence"/>
</dbReference>
<evidence type="ECO:0000256" key="7">
    <source>
        <dbReference type="ARBA" id="ARBA00023004"/>
    </source>
</evidence>
<dbReference type="Gene3D" id="3.40.50.740">
    <property type="match status" value="1"/>
</dbReference>
<comment type="caution">
    <text evidence="10">The sequence shown here is derived from an EMBL/GenBank/DDBJ whole genome shotgun (WGS) entry which is preliminary data.</text>
</comment>
<dbReference type="GO" id="GO:0051539">
    <property type="term" value="F:4 iron, 4 sulfur cluster binding"/>
    <property type="evidence" value="ECO:0007669"/>
    <property type="project" value="UniProtKB-KW"/>
</dbReference>
<evidence type="ECO:0000256" key="6">
    <source>
        <dbReference type="ARBA" id="ARBA00023002"/>
    </source>
</evidence>
<organism evidence="10 11">
    <name type="scientific">Calderihabitans maritimus</name>
    <dbReference type="NCBI Taxonomy" id="1246530"/>
    <lineage>
        <taxon>Bacteria</taxon>
        <taxon>Bacillati</taxon>
        <taxon>Bacillota</taxon>
        <taxon>Clostridia</taxon>
        <taxon>Neomoorellales</taxon>
        <taxon>Calderihabitantaceae</taxon>
        <taxon>Calderihabitans</taxon>
    </lineage>
</organism>
<comment type="cofactor">
    <cofactor evidence="1">
        <name>[4Fe-4S] cluster</name>
        <dbReference type="ChEBI" id="CHEBI:49883"/>
    </cofactor>
</comment>
<dbReference type="GO" id="GO:0009061">
    <property type="term" value="P:anaerobic respiration"/>
    <property type="evidence" value="ECO:0007669"/>
    <property type="project" value="TreeGrafter"/>
</dbReference>
<evidence type="ECO:0000313" key="10">
    <source>
        <dbReference type="EMBL" id="GAW91086.1"/>
    </source>
</evidence>
<keyword evidence="8" id="KW-0411">Iron-sulfur</keyword>
<name>A0A1Z5HNI2_9FIRM</name>
<dbReference type="AlphaFoldDB" id="A0A1Z5HNI2"/>
<dbReference type="GO" id="GO:0030313">
    <property type="term" value="C:cell envelope"/>
    <property type="evidence" value="ECO:0007669"/>
    <property type="project" value="UniProtKB-SubCell"/>
</dbReference>
<evidence type="ECO:0000256" key="4">
    <source>
        <dbReference type="ARBA" id="ARBA00022485"/>
    </source>
</evidence>
<dbReference type="InterPro" id="IPR006311">
    <property type="entry name" value="TAT_signal"/>
</dbReference>
<dbReference type="Gene3D" id="2.20.25.90">
    <property type="entry name" value="ADC-like domains"/>
    <property type="match status" value="1"/>
</dbReference>
<dbReference type="Pfam" id="PF04879">
    <property type="entry name" value="Molybdop_Fe4S4"/>
    <property type="match status" value="1"/>
</dbReference>
<keyword evidence="7" id="KW-0408">Iron</keyword>
<dbReference type="InterPro" id="IPR027467">
    <property type="entry name" value="MopterinOxRdtase_cofactor_BS"/>
</dbReference>
<evidence type="ECO:0000313" key="11">
    <source>
        <dbReference type="Proteomes" id="UP000197032"/>
    </source>
</evidence>
<dbReference type="PROSITE" id="PS00551">
    <property type="entry name" value="MOLYBDOPTERIN_PROK_1"/>
    <property type="match status" value="1"/>
</dbReference>